<organism evidence="1 2">
    <name type="scientific">Caballeronia arvi</name>
    <dbReference type="NCBI Taxonomy" id="1777135"/>
    <lineage>
        <taxon>Bacteria</taxon>
        <taxon>Pseudomonadati</taxon>
        <taxon>Pseudomonadota</taxon>
        <taxon>Betaproteobacteria</taxon>
        <taxon>Burkholderiales</taxon>
        <taxon>Burkholderiaceae</taxon>
        <taxon>Caballeronia</taxon>
    </lineage>
</organism>
<comment type="caution">
    <text evidence="1">The sequence shown here is derived from an EMBL/GenBank/DDBJ whole genome shotgun (WGS) entry which is preliminary data.</text>
</comment>
<dbReference type="EMBL" id="FCOM02000068">
    <property type="protein sequence ID" value="SAL86068.1"/>
    <property type="molecule type" value="Genomic_DNA"/>
</dbReference>
<proteinExistence type="predicted"/>
<name>A0A158KY35_9BURK</name>
<keyword evidence="2" id="KW-1185">Reference proteome</keyword>
<dbReference type="Gene3D" id="1.10.10.2830">
    <property type="match status" value="1"/>
</dbReference>
<gene>
    <name evidence="1" type="ORF">AWB74_07551</name>
</gene>
<protein>
    <submittedName>
        <fullName evidence="1">Uncharacterized protein</fullName>
    </submittedName>
</protein>
<dbReference type="OrthoDB" id="9125728at2"/>
<accession>A0A158KY35</accession>
<dbReference type="Proteomes" id="UP000055019">
    <property type="component" value="Unassembled WGS sequence"/>
</dbReference>
<dbReference type="AlphaFoldDB" id="A0A158KY35"/>
<sequence length="285" mass="31143">MNHYLGKQLPHNPLALAALYRDGLGRQWKNQTEAARALANFGVRREHVNRAARIGSMPAEVLTLFRHVGMFDKTARELLSLQRTVGLDVLVQRAQAISPEGRSCADIVQLLSGQPTTVRPRQSFAVGASPLLRAAKYAEGVANKEWSTLADASARTGWDESRLSTAVSVAKLPAVITELFDANRFTTQRALDLLAIVKLMGLSKVVRNAKLLHERPTRRSSKEILNLLVAGDSAPDCEVSASRKGTKVTVSFSFDVSAARHCLIDVSQLQMLAASVLRNSVELPR</sequence>
<reference evidence="1" key="1">
    <citation type="submission" date="2016-01" db="EMBL/GenBank/DDBJ databases">
        <authorList>
            <person name="Peeters C."/>
        </authorList>
    </citation>
    <scope>NUCLEOTIDE SEQUENCE [LARGE SCALE GENOMIC DNA]</scope>
    <source>
        <strain evidence="1">LMG 29317</strain>
    </source>
</reference>
<dbReference type="RefSeq" id="WP_143749404.1">
    <property type="nucleotide sequence ID" value="NZ_FCOM02000068.1"/>
</dbReference>
<evidence type="ECO:0000313" key="1">
    <source>
        <dbReference type="EMBL" id="SAL86068.1"/>
    </source>
</evidence>
<evidence type="ECO:0000313" key="2">
    <source>
        <dbReference type="Proteomes" id="UP000055019"/>
    </source>
</evidence>